<feature type="region of interest" description="Disordered" evidence="2">
    <location>
        <begin position="172"/>
        <end position="313"/>
    </location>
</feature>
<feature type="compositionally biased region" description="Acidic residues" evidence="2">
    <location>
        <begin position="485"/>
        <end position="494"/>
    </location>
</feature>
<feature type="compositionally biased region" description="Polar residues" evidence="2">
    <location>
        <begin position="525"/>
        <end position="536"/>
    </location>
</feature>
<dbReference type="GO" id="GO:0003723">
    <property type="term" value="F:RNA binding"/>
    <property type="evidence" value="ECO:0007669"/>
    <property type="project" value="UniProtKB-UniRule"/>
</dbReference>
<feature type="region of interest" description="Disordered" evidence="2">
    <location>
        <begin position="844"/>
        <end position="904"/>
    </location>
</feature>
<feature type="region of interest" description="Disordered" evidence="2">
    <location>
        <begin position="676"/>
        <end position="706"/>
    </location>
</feature>
<feature type="compositionally biased region" description="Polar residues" evidence="2">
    <location>
        <begin position="15"/>
        <end position="31"/>
    </location>
</feature>
<feature type="region of interest" description="Disordered" evidence="2">
    <location>
        <begin position="1"/>
        <end position="95"/>
    </location>
</feature>
<feature type="domain" description="RRM" evidence="3">
    <location>
        <begin position="931"/>
        <end position="1009"/>
    </location>
</feature>
<feature type="region of interest" description="Disordered" evidence="2">
    <location>
        <begin position="804"/>
        <end position="823"/>
    </location>
</feature>
<feature type="region of interest" description="Disordered" evidence="2">
    <location>
        <begin position="330"/>
        <end position="553"/>
    </location>
</feature>
<accession>A0A427YDN3</accession>
<feature type="region of interest" description="Disordered" evidence="2">
    <location>
        <begin position="1031"/>
        <end position="1054"/>
    </location>
</feature>
<feature type="compositionally biased region" description="Low complexity" evidence="2">
    <location>
        <begin position="351"/>
        <end position="360"/>
    </location>
</feature>
<feature type="compositionally biased region" description="Basic residues" evidence="2">
    <location>
        <begin position="86"/>
        <end position="95"/>
    </location>
</feature>
<evidence type="ECO:0000256" key="1">
    <source>
        <dbReference type="PROSITE-ProRule" id="PRU00176"/>
    </source>
</evidence>
<feature type="compositionally biased region" description="Basic and acidic residues" evidence="2">
    <location>
        <begin position="685"/>
        <end position="696"/>
    </location>
</feature>
<feature type="compositionally biased region" description="Basic residues" evidence="2">
    <location>
        <begin position="58"/>
        <end position="71"/>
    </location>
</feature>
<keyword evidence="5" id="KW-1185">Reference proteome</keyword>
<feature type="compositionally biased region" description="Pro residues" evidence="2">
    <location>
        <begin position="387"/>
        <end position="401"/>
    </location>
</feature>
<dbReference type="SUPFAM" id="SSF54928">
    <property type="entry name" value="RNA-binding domain, RBD"/>
    <property type="match status" value="2"/>
</dbReference>
<feature type="compositionally biased region" description="Low complexity" evidence="2">
    <location>
        <begin position="453"/>
        <end position="480"/>
    </location>
</feature>
<feature type="compositionally biased region" description="Pro residues" evidence="2">
    <location>
        <begin position="292"/>
        <end position="302"/>
    </location>
</feature>
<feature type="compositionally biased region" description="Polar residues" evidence="2">
    <location>
        <begin position="42"/>
        <end position="55"/>
    </location>
</feature>
<dbReference type="InterPro" id="IPR035979">
    <property type="entry name" value="RBD_domain_sf"/>
</dbReference>
<reference evidence="4 5" key="1">
    <citation type="submission" date="2018-11" db="EMBL/GenBank/DDBJ databases">
        <title>Genome sequence of Saitozyma podzolica DSM 27192.</title>
        <authorList>
            <person name="Aliyu H."/>
            <person name="Gorte O."/>
            <person name="Ochsenreither K."/>
        </authorList>
    </citation>
    <scope>NUCLEOTIDE SEQUENCE [LARGE SCALE GENOMIC DNA]</scope>
    <source>
        <strain evidence="4 5">DSM 27192</strain>
    </source>
</reference>
<evidence type="ECO:0000256" key="2">
    <source>
        <dbReference type="SAM" id="MobiDB-lite"/>
    </source>
</evidence>
<dbReference type="OrthoDB" id="2570292at2759"/>
<dbReference type="PROSITE" id="PS50102">
    <property type="entry name" value="RRM"/>
    <property type="match status" value="1"/>
</dbReference>
<feature type="compositionally biased region" description="Low complexity" evidence="2">
    <location>
        <begin position="416"/>
        <end position="427"/>
    </location>
</feature>
<gene>
    <name evidence="4" type="ORF">EHS25_002381</name>
</gene>
<dbReference type="CDD" id="cd00590">
    <property type="entry name" value="RRM_SF"/>
    <property type="match status" value="1"/>
</dbReference>
<evidence type="ECO:0000259" key="3">
    <source>
        <dbReference type="PROSITE" id="PS50102"/>
    </source>
</evidence>
<dbReference type="EMBL" id="RSCD01000014">
    <property type="protein sequence ID" value="RSH89269.1"/>
    <property type="molecule type" value="Genomic_DNA"/>
</dbReference>
<dbReference type="InterPro" id="IPR000504">
    <property type="entry name" value="RRM_dom"/>
</dbReference>
<evidence type="ECO:0000313" key="5">
    <source>
        <dbReference type="Proteomes" id="UP000279259"/>
    </source>
</evidence>
<feature type="compositionally biased region" description="Polar residues" evidence="2">
    <location>
        <begin position="237"/>
        <end position="260"/>
    </location>
</feature>
<feature type="compositionally biased region" description="Polar residues" evidence="2">
    <location>
        <begin position="196"/>
        <end position="215"/>
    </location>
</feature>
<sequence length="1341" mass="144982">MMAPTEDSWPALAGHTTSSPVQPGVQTQAQNPVHAALPGNPIHSSQIPQASQTTHPPHYPHQKQDRRKHIYHPPQPGTVPQDRPPHLPHHPLPAHHHAIPHHIHETPRGHHSRNVSTQESLVLSGGEGEGFSVQTATRGRRMSYGPGGYEYGMGPHAPPAPDIVSRMNQLQVNQTARQASDRTGAPVKTAEDDGSWKSSGNVPQDSNLIPTQPCSEPNIPTPPHSQYFHPLTKTKELTSSTRASPASISRRTVAETTNASFPLGTAASPPSQPHHMLSTQHRPIDPTGAQSPAPPPMPPPVPTYVGQPGDMHHAPRHVFYASQHDPNRLAVDHPRQWGQPPPAGRLDDAADSPSPFAPAAVGNPAGSASDEGWDPNGQLRKWASGVPPVPPPETPTVPPTPVHVTPPSSISRADSTAPVQVTQATTVYYSDTDKSDKSEVDEDLPTPNAAIFPPSVAPTAATVTRPPRAPRAPTVVSVSAHGEELPEEASEEEAPPGGNIRFPRQSVRAGGAGRGRRGAPPSVTGAHSSGRPSIETTYVRRGPRGPGGEGKWWKKEPHPAYSHTFAEKRLVIRFPYALRFDHVRQFMFDHFSRYGTIRCVWPDKTNGESCEKAFVVFKEAEDLRKCIDDPKKTEATFRSSGSLAGTPMILDIRPGTSESARKTIFVKIVGRRFDERSRSASPPLRKNDDGGDTGHDHQRRRRDRDDRIAMPRKVFVDWVPRWNKQQDKIYSWARIAEIDLGRRVAECHIVPRLVDFFGEIADIVPPTSPSQGWLVSMSGGGEARAVMDELGKIPGIVARWAQDDDGYMPDEIQTQPEEDDGLKSPLTRLEKHLGCTIARDGVILPSVHEQSESSTTTIDHSGKSEADGSVAPDGTTPPDQPGQVTDPSATPIGDSSDPQYPGLIKRVIPTYKGRSLREESSTGETKYYDESAVFVGRLVKGQETELTLWRRFARYGDICQIEYKPLSAQSTYSTARILYRDRLAATRAIEFEHGAVSFGSALKVEERRVLPGDVTLKEMLIDVHGRAVSPSIASQYSPPSASSGSDHKFVPPPPQLMSPPALASPYPPNMGVPIPMTPVLPMQVASAWPGGWSPYPAASIPRPPQTPGHMAGFPIPQNHGLVQSPLSPVGVPLQPTPYPPMGQPMAMPPASNQQVGGIHPSFIPVLYSMGIAYYPSPSQYGASSIPFATAPIANPSPPPSPPNIAPAPSAFQGCDALAPISPSENTQAAQVAQVAHPGVVPAQEISSPSRPSYPRPVGFKEEGGMLKAIYDKDELKLYRLQHGIPEPPPTPPREGLRVAQRALAGVPEQDRCQCEHVPVQGRPGMYEVKKGEAKVQVELGA</sequence>
<proteinExistence type="predicted"/>
<comment type="caution">
    <text evidence="4">The sequence shown here is derived from an EMBL/GenBank/DDBJ whole genome shotgun (WGS) entry which is preliminary data.</text>
</comment>
<dbReference type="Proteomes" id="UP000279259">
    <property type="component" value="Unassembled WGS sequence"/>
</dbReference>
<organism evidence="4 5">
    <name type="scientific">Saitozyma podzolica</name>
    <dbReference type="NCBI Taxonomy" id="1890683"/>
    <lineage>
        <taxon>Eukaryota</taxon>
        <taxon>Fungi</taxon>
        <taxon>Dikarya</taxon>
        <taxon>Basidiomycota</taxon>
        <taxon>Agaricomycotina</taxon>
        <taxon>Tremellomycetes</taxon>
        <taxon>Tremellales</taxon>
        <taxon>Trimorphomycetaceae</taxon>
        <taxon>Saitozyma</taxon>
    </lineage>
</organism>
<feature type="compositionally biased region" description="Low complexity" evidence="2">
    <location>
        <begin position="1031"/>
        <end position="1044"/>
    </location>
</feature>
<name>A0A427YDN3_9TREE</name>
<keyword evidence="1" id="KW-0694">RNA-binding</keyword>
<protein>
    <recommendedName>
        <fullName evidence="3">RRM domain-containing protein</fullName>
    </recommendedName>
</protein>
<evidence type="ECO:0000313" key="4">
    <source>
        <dbReference type="EMBL" id="RSH89269.1"/>
    </source>
</evidence>